<dbReference type="Pfam" id="PF23559">
    <property type="entry name" value="WHD_DRP"/>
    <property type="match status" value="1"/>
</dbReference>
<dbReference type="AlphaFoldDB" id="M0ZV71"/>
<sequence length="122" mass="13887">MLFMLCSIPKGYRNGKGKSNLSLDGTWFSLSKGNLELEDVGNEVWNELYLRSFFQEIEVQYGRTYFKMHDLIHDLATSLFSASASSNNICEIYVKGFPHMMSIGFAKVVSSYFVLTCKSLSR</sequence>
<dbReference type="Gramene" id="PGSC0003DMT400008860">
    <property type="protein sequence ID" value="PGSC0003DMT400008860"/>
    <property type="gene ID" value="PGSC0003DMG400003440"/>
</dbReference>
<accession>M0ZV71</accession>
<dbReference type="InParanoid" id="M0ZV71"/>
<dbReference type="Proteomes" id="UP000011115">
    <property type="component" value="Unassembled WGS sequence"/>
</dbReference>
<evidence type="ECO:0000313" key="5">
    <source>
        <dbReference type="Proteomes" id="UP000011115"/>
    </source>
</evidence>
<keyword evidence="5" id="KW-1185">Reference proteome</keyword>
<dbReference type="HOGENOM" id="CLU_2030841_0_0_1"/>
<dbReference type="EnsemblPlants" id="PGSC0003DMT400008860">
    <property type="protein sequence ID" value="PGSC0003DMT400008860"/>
    <property type="gene ID" value="PGSC0003DMG400003440"/>
</dbReference>
<keyword evidence="1" id="KW-0547">Nucleotide-binding</keyword>
<evidence type="ECO:0000256" key="1">
    <source>
        <dbReference type="ARBA" id="ARBA00022741"/>
    </source>
</evidence>
<organism evidence="4 5">
    <name type="scientific">Solanum tuberosum</name>
    <name type="common">Potato</name>
    <dbReference type="NCBI Taxonomy" id="4113"/>
    <lineage>
        <taxon>Eukaryota</taxon>
        <taxon>Viridiplantae</taxon>
        <taxon>Streptophyta</taxon>
        <taxon>Embryophyta</taxon>
        <taxon>Tracheophyta</taxon>
        <taxon>Spermatophyta</taxon>
        <taxon>Magnoliopsida</taxon>
        <taxon>eudicotyledons</taxon>
        <taxon>Gunneridae</taxon>
        <taxon>Pentapetalae</taxon>
        <taxon>asterids</taxon>
        <taxon>lamiids</taxon>
        <taxon>Solanales</taxon>
        <taxon>Solanaceae</taxon>
        <taxon>Solanoideae</taxon>
        <taxon>Solaneae</taxon>
        <taxon>Solanum</taxon>
    </lineage>
</organism>
<evidence type="ECO:0000259" key="3">
    <source>
        <dbReference type="Pfam" id="PF23559"/>
    </source>
</evidence>
<feature type="domain" description="Disease resistance protein winged helix" evidence="3">
    <location>
        <begin position="31"/>
        <end position="76"/>
    </location>
</feature>
<dbReference type="PaxDb" id="4113-PGSC0003DMT400008860"/>
<dbReference type="InterPro" id="IPR058922">
    <property type="entry name" value="WHD_DRP"/>
</dbReference>
<protein>
    <submittedName>
        <fullName evidence="4">Disease resistance protein RGA4</fullName>
    </submittedName>
</protein>
<evidence type="ECO:0000313" key="4">
    <source>
        <dbReference type="EnsemblPlants" id="PGSC0003DMT400008860"/>
    </source>
</evidence>
<reference evidence="4" key="2">
    <citation type="submission" date="2015-06" db="UniProtKB">
        <authorList>
            <consortium name="EnsemblPlants"/>
        </authorList>
    </citation>
    <scope>IDENTIFICATION</scope>
    <source>
        <strain evidence="4">DM1-3 516 R44</strain>
    </source>
</reference>
<keyword evidence="2" id="KW-0067">ATP-binding</keyword>
<evidence type="ECO:0000256" key="2">
    <source>
        <dbReference type="ARBA" id="ARBA00022840"/>
    </source>
</evidence>
<reference evidence="5" key="1">
    <citation type="journal article" date="2011" name="Nature">
        <title>Genome sequence and analysis of the tuber crop potato.</title>
        <authorList>
            <consortium name="The Potato Genome Sequencing Consortium"/>
        </authorList>
    </citation>
    <scope>NUCLEOTIDE SEQUENCE [LARGE SCALE GENOMIC DNA]</scope>
    <source>
        <strain evidence="5">cv. DM1-3 516 R44</strain>
    </source>
</reference>
<name>M0ZV71_SOLTU</name>
<proteinExistence type="predicted"/>